<reference evidence="1" key="1">
    <citation type="submission" date="2023-03" db="EMBL/GenBank/DDBJ databases">
        <title>Massive genome expansion in bonnet fungi (Mycena s.s.) driven by repeated elements and novel gene families across ecological guilds.</title>
        <authorList>
            <consortium name="Lawrence Berkeley National Laboratory"/>
            <person name="Harder C.B."/>
            <person name="Miyauchi S."/>
            <person name="Viragh M."/>
            <person name="Kuo A."/>
            <person name="Thoen E."/>
            <person name="Andreopoulos B."/>
            <person name="Lu D."/>
            <person name="Skrede I."/>
            <person name="Drula E."/>
            <person name="Henrissat B."/>
            <person name="Morin E."/>
            <person name="Kohler A."/>
            <person name="Barry K."/>
            <person name="LaButti K."/>
            <person name="Morin E."/>
            <person name="Salamov A."/>
            <person name="Lipzen A."/>
            <person name="Mereny Z."/>
            <person name="Hegedus B."/>
            <person name="Baldrian P."/>
            <person name="Stursova M."/>
            <person name="Weitz H."/>
            <person name="Taylor A."/>
            <person name="Grigoriev I.V."/>
            <person name="Nagy L.G."/>
            <person name="Martin F."/>
            <person name="Kauserud H."/>
        </authorList>
    </citation>
    <scope>NUCLEOTIDE SEQUENCE</scope>
    <source>
        <strain evidence="1">CBHHK200</strain>
    </source>
</reference>
<sequence length="77" mass="9112">MTPYVHLSKVLNIFSTCCFFVRCCCCRWCLWAEEVVNDYCLSVFFFCVGTTTAYHTYSSRNGFFFRKGTCRICRIRV</sequence>
<dbReference type="Proteomes" id="UP001218188">
    <property type="component" value="Unassembled WGS sequence"/>
</dbReference>
<accession>A0AAD6SYT0</accession>
<name>A0AAD6SYT0_9AGAR</name>
<dbReference type="EMBL" id="JARJCM010000044">
    <property type="protein sequence ID" value="KAJ7036298.1"/>
    <property type="molecule type" value="Genomic_DNA"/>
</dbReference>
<organism evidence="1 2">
    <name type="scientific">Mycena alexandri</name>
    <dbReference type="NCBI Taxonomy" id="1745969"/>
    <lineage>
        <taxon>Eukaryota</taxon>
        <taxon>Fungi</taxon>
        <taxon>Dikarya</taxon>
        <taxon>Basidiomycota</taxon>
        <taxon>Agaricomycotina</taxon>
        <taxon>Agaricomycetes</taxon>
        <taxon>Agaricomycetidae</taxon>
        <taxon>Agaricales</taxon>
        <taxon>Marasmiineae</taxon>
        <taxon>Mycenaceae</taxon>
        <taxon>Mycena</taxon>
    </lineage>
</organism>
<gene>
    <name evidence="1" type="ORF">C8F04DRAFT_483753</name>
</gene>
<evidence type="ECO:0000313" key="2">
    <source>
        <dbReference type="Proteomes" id="UP001218188"/>
    </source>
</evidence>
<comment type="caution">
    <text evidence="1">The sequence shown here is derived from an EMBL/GenBank/DDBJ whole genome shotgun (WGS) entry which is preliminary data.</text>
</comment>
<keyword evidence="2" id="KW-1185">Reference proteome</keyword>
<proteinExistence type="predicted"/>
<dbReference type="AlphaFoldDB" id="A0AAD6SYT0"/>
<protein>
    <submittedName>
        <fullName evidence="1">Uncharacterized protein</fullName>
    </submittedName>
</protein>
<evidence type="ECO:0000313" key="1">
    <source>
        <dbReference type="EMBL" id="KAJ7036298.1"/>
    </source>
</evidence>